<evidence type="ECO:0000256" key="7">
    <source>
        <dbReference type="ARBA" id="ARBA00049120"/>
    </source>
</evidence>
<sequence length="278" mass="32217">MKIPSSIETNQIYRMDCLEGMKRMKNGTVDVIVTSPPYNIGKPYATHDDTMPYDEYLDWMHHIAHEARRVLREDGSFFLNIGGKPREPWVPYDVMQEFREDYVLQNVIHWVKSISIAKEDAGNYDVIRDDISVGHYQPVNSERYLSQCHEHIFHFTPAGTTKLDKLAVGVKYQDKTNIGRWKQATQDLRDRGNVWFIPYKTIRSSRPHPTSFPEKLPEMCIRLHGKTPDTVVCDPFMGIGNTALACITLGVHYIGFEIDHEYCDCAEERIRRRNLPGI</sequence>
<comment type="catalytic activity">
    <reaction evidence="7 8">
        <text>a 2'-deoxycytidine in DNA + S-adenosyl-L-methionine = an N(4)-methyl-2'-deoxycytidine in DNA + S-adenosyl-L-homocysteine + H(+)</text>
        <dbReference type="Rhea" id="RHEA:16857"/>
        <dbReference type="Rhea" id="RHEA-COMP:11369"/>
        <dbReference type="Rhea" id="RHEA-COMP:13674"/>
        <dbReference type="ChEBI" id="CHEBI:15378"/>
        <dbReference type="ChEBI" id="CHEBI:57856"/>
        <dbReference type="ChEBI" id="CHEBI:59789"/>
        <dbReference type="ChEBI" id="CHEBI:85452"/>
        <dbReference type="ChEBI" id="CHEBI:137933"/>
        <dbReference type="EC" id="2.1.1.113"/>
    </reaction>
</comment>
<dbReference type="GO" id="GO:0005737">
    <property type="term" value="C:cytoplasm"/>
    <property type="evidence" value="ECO:0007669"/>
    <property type="project" value="TreeGrafter"/>
</dbReference>
<dbReference type="InterPro" id="IPR017985">
    <property type="entry name" value="MeTrfase_CN4_CS"/>
</dbReference>
<evidence type="ECO:0000256" key="5">
    <source>
        <dbReference type="ARBA" id="ARBA00022747"/>
    </source>
</evidence>
<dbReference type="GO" id="GO:0003677">
    <property type="term" value="F:DNA binding"/>
    <property type="evidence" value="ECO:0007669"/>
    <property type="project" value="UniProtKB-KW"/>
</dbReference>
<dbReference type="GO" id="GO:0008170">
    <property type="term" value="F:N-methyltransferase activity"/>
    <property type="evidence" value="ECO:0007669"/>
    <property type="project" value="InterPro"/>
</dbReference>
<dbReference type="Gene3D" id="3.40.50.150">
    <property type="entry name" value="Vaccinia Virus protein VP39"/>
    <property type="match status" value="1"/>
</dbReference>
<dbReference type="Pfam" id="PF01555">
    <property type="entry name" value="N6_N4_Mtase"/>
    <property type="match status" value="1"/>
</dbReference>
<dbReference type="InterPro" id="IPR029063">
    <property type="entry name" value="SAM-dependent_MTases_sf"/>
</dbReference>
<dbReference type="GO" id="GO:0009307">
    <property type="term" value="P:DNA restriction-modification system"/>
    <property type="evidence" value="ECO:0007669"/>
    <property type="project" value="UniProtKB-KW"/>
</dbReference>
<evidence type="ECO:0000313" key="11">
    <source>
        <dbReference type="Proteomes" id="UP001143747"/>
    </source>
</evidence>
<evidence type="ECO:0000256" key="8">
    <source>
        <dbReference type="RuleBase" id="RU362026"/>
    </source>
</evidence>
<evidence type="ECO:0000256" key="6">
    <source>
        <dbReference type="ARBA" id="ARBA00023125"/>
    </source>
</evidence>
<organism evidence="10 11">
    <name type="scientific">Methanogenium marinum</name>
    <dbReference type="NCBI Taxonomy" id="348610"/>
    <lineage>
        <taxon>Archaea</taxon>
        <taxon>Methanobacteriati</taxon>
        <taxon>Methanobacteriota</taxon>
        <taxon>Stenosarchaea group</taxon>
        <taxon>Methanomicrobia</taxon>
        <taxon>Methanomicrobiales</taxon>
        <taxon>Methanomicrobiaceae</taxon>
        <taxon>Methanogenium</taxon>
    </lineage>
</organism>
<feature type="domain" description="DNA methylase N-4/N-6" evidence="9">
    <location>
        <begin position="29"/>
        <end position="268"/>
    </location>
</feature>
<evidence type="ECO:0000313" key="10">
    <source>
        <dbReference type="EMBL" id="MDE4907634.1"/>
    </source>
</evidence>
<dbReference type="RefSeq" id="WP_274924282.1">
    <property type="nucleotide sequence ID" value="NZ_JAKELO010000002.1"/>
</dbReference>
<evidence type="ECO:0000256" key="4">
    <source>
        <dbReference type="ARBA" id="ARBA00022691"/>
    </source>
</evidence>
<evidence type="ECO:0000256" key="1">
    <source>
        <dbReference type="ARBA" id="ARBA00010203"/>
    </source>
</evidence>
<comment type="caution">
    <text evidence="10">The sequence shown here is derived from an EMBL/GenBank/DDBJ whole genome shotgun (WGS) entry which is preliminary data.</text>
</comment>
<dbReference type="GO" id="GO:0015667">
    <property type="term" value="F:site-specific DNA-methyltransferase (cytosine-N4-specific) activity"/>
    <property type="evidence" value="ECO:0007669"/>
    <property type="project" value="UniProtKB-EC"/>
</dbReference>
<keyword evidence="3" id="KW-0808">Transferase</keyword>
<dbReference type="AlphaFoldDB" id="A0A9Q4KS97"/>
<dbReference type="SUPFAM" id="SSF53335">
    <property type="entry name" value="S-adenosyl-L-methionine-dependent methyltransferases"/>
    <property type="match status" value="1"/>
</dbReference>
<evidence type="ECO:0000259" key="9">
    <source>
        <dbReference type="Pfam" id="PF01555"/>
    </source>
</evidence>
<proteinExistence type="inferred from homology"/>
<dbReference type="PANTHER" id="PTHR13370">
    <property type="entry name" value="RNA METHYLASE-RELATED"/>
    <property type="match status" value="1"/>
</dbReference>
<reference evidence="10" key="1">
    <citation type="submission" date="2022-01" db="EMBL/GenBank/DDBJ databases">
        <title>Draft genome of Methanogenium marinum DSM 15558.</title>
        <authorList>
            <person name="Chen S.-C."/>
            <person name="You Y.-T."/>
        </authorList>
    </citation>
    <scope>NUCLEOTIDE SEQUENCE</scope>
    <source>
        <strain evidence="10">DSM 15558</strain>
    </source>
</reference>
<accession>A0A9Q4KS97</accession>
<name>A0A9Q4KS97_9EURY</name>
<dbReference type="PROSITE" id="PS00093">
    <property type="entry name" value="N4_MTASE"/>
    <property type="match status" value="1"/>
</dbReference>
<dbReference type="GO" id="GO:0032259">
    <property type="term" value="P:methylation"/>
    <property type="evidence" value="ECO:0007669"/>
    <property type="project" value="UniProtKB-KW"/>
</dbReference>
<dbReference type="InterPro" id="IPR001091">
    <property type="entry name" value="RM_Methyltransferase"/>
</dbReference>
<gene>
    <name evidence="10" type="ORF">L0665_03285</name>
</gene>
<keyword evidence="6" id="KW-0238">DNA-binding</keyword>
<dbReference type="EMBL" id="JAKELO010000002">
    <property type="protein sequence ID" value="MDE4907634.1"/>
    <property type="molecule type" value="Genomic_DNA"/>
</dbReference>
<dbReference type="EC" id="2.1.1.113" evidence="8"/>
<keyword evidence="4 8" id="KW-0949">S-adenosyl-L-methionine</keyword>
<evidence type="ECO:0000256" key="2">
    <source>
        <dbReference type="ARBA" id="ARBA00022603"/>
    </source>
</evidence>
<protein>
    <recommendedName>
        <fullName evidence="8">Type II methyltransferase</fullName>
        <ecNumber evidence="8">2.1.1.113</ecNumber>
    </recommendedName>
    <alternativeName>
        <fullName evidence="8">N-4 cytosine-specific methyltransferase</fullName>
    </alternativeName>
</protein>
<keyword evidence="5 8" id="KW-0680">Restriction system</keyword>
<dbReference type="PANTHER" id="PTHR13370:SF3">
    <property type="entry name" value="TRNA (GUANINE(10)-N2)-METHYLTRANSFERASE HOMOLOG"/>
    <property type="match status" value="1"/>
</dbReference>
<keyword evidence="2 8" id="KW-0489">Methyltransferase</keyword>
<dbReference type="Proteomes" id="UP001143747">
    <property type="component" value="Unassembled WGS sequence"/>
</dbReference>
<evidence type="ECO:0000256" key="3">
    <source>
        <dbReference type="ARBA" id="ARBA00022679"/>
    </source>
</evidence>
<keyword evidence="11" id="KW-1185">Reference proteome</keyword>
<dbReference type="InterPro" id="IPR002941">
    <property type="entry name" value="DNA_methylase_N4/N6"/>
</dbReference>
<dbReference type="PRINTS" id="PR00508">
    <property type="entry name" value="S21N4MTFRASE"/>
</dbReference>
<comment type="similarity">
    <text evidence="1">Belongs to the N(4)/N(6)-methyltransferase family. N(4) subfamily.</text>
</comment>